<keyword evidence="1" id="KW-0812">Transmembrane</keyword>
<evidence type="ECO:0000313" key="3">
    <source>
        <dbReference type="Proteomes" id="UP000532440"/>
    </source>
</evidence>
<feature type="transmembrane region" description="Helical" evidence="1">
    <location>
        <begin position="60"/>
        <end position="81"/>
    </location>
</feature>
<name>A0A7W8HHA0_9BURK</name>
<dbReference type="Proteomes" id="UP000532440">
    <property type="component" value="Unassembled WGS sequence"/>
</dbReference>
<keyword evidence="1" id="KW-0472">Membrane</keyword>
<accession>A0A7W8HHA0</accession>
<dbReference type="InterPro" id="IPR058117">
    <property type="entry name" value="BV97_02767-like"/>
</dbReference>
<evidence type="ECO:0000313" key="2">
    <source>
        <dbReference type="EMBL" id="MBB5271908.1"/>
    </source>
</evidence>
<protein>
    <recommendedName>
        <fullName evidence="4">DUF3147 family protein</fullName>
    </recommendedName>
</protein>
<evidence type="ECO:0008006" key="4">
    <source>
        <dbReference type="Google" id="ProtNLM"/>
    </source>
</evidence>
<feature type="transmembrane region" description="Helical" evidence="1">
    <location>
        <begin position="29"/>
        <end position="48"/>
    </location>
</feature>
<reference evidence="2 3" key="1">
    <citation type="submission" date="2020-08" db="EMBL/GenBank/DDBJ databases">
        <title>Genomic Encyclopedia of Type Strains, Phase IV (KMG-IV): sequencing the most valuable type-strain genomes for metagenomic binning, comparative biology and taxonomic classification.</title>
        <authorList>
            <person name="Goeker M."/>
        </authorList>
    </citation>
    <scope>NUCLEOTIDE SEQUENCE [LARGE SCALE GENOMIC DNA]</scope>
    <source>
        <strain evidence="2 3">DSM 29781</strain>
    </source>
</reference>
<organism evidence="2 3">
    <name type="scientific">Quisquiliibacterium transsilvanicum</name>
    <dbReference type="NCBI Taxonomy" id="1549638"/>
    <lineage>
        <taxon>Bacteria</taxon>
        <taxon>Pseudomonadati</taxon>
        <taxon>Pseudomonadota</taxon>
        <taxon>Betaproteobacteria</taxon>
        <taxon>Burkholderiales</taxon>
        <taxon>Burkholderiaceae</taxon>
        <taxon>Quisquiliibacterium</taxon>
    </lineage>
</organism>
<dbReference type="EMBL" id="JACHGB010000004">
    <property type="protein sequence ID" value="MBB5271908.1"/>
    <property type="molecule type" value="Genomic_DNA"/>
</dbReference>
<dbReference type="AlphaFoldDB" id="A0A7W8HHA0"/>
<keyword evidence="3" id="KW-1185">Reference proteome</keyword>
<dbReference type="RefSeq" id="WP_183966815.1">
    <property type="nucleotide sequence ID" value="NZ_BAABEW010000023.1"/>
</dbReference>
<sequence>MFQYALKVALSAVVIVAVAEIAKRSSLWAAALASLPLTSILAFVWMQLDGEPPSRIASLANDILWLVIPSLLLFIVLPVLLRAGWAFWPSLLLACLATVAGYGTVMWLLARSGSGP</sequence>
<dbReference type="NCBIfam" id="NF006749">
    <property type="entry name" value="PRK09272.1-2"/>
    <property type="match status" value="1"/>
</dbReference>
<feature type="transmembrane region" description="Helical" evidence="1">
    <location>
        <begin position="87"/>
        <end position="110"/>
    </location>
</feature>
<keyword evidence="1" id="KW-1133">Transmembrane helix</keyword>
<proteinExistence type="predicted"/>
<evidence type="ECO:0000256" key="1">
    <source>
        <dbReference type="SAM" id="Phobius"/>
    </source>
</evidence>
<comment type="caution">
    <text evidence="2">The sequence shown here is derived from an EMBL/GenBank/DDBJ whole genome shotgun (WGS) entry which is preliminary data.</text>
</comment>
<gene>
    <name evidence="2" type="ORF">HNQ70_001922</name>
</gene>